<evidence type="ECO:0000313" key="1">
    <source>
        <dbReference type="EMBL" id="MBB6408719.1"/>
    </source>
</evidence>
<protein>
    <recommendedName>
        <fullName evidence="3">DUF2971 domain-containing protein</fullName>
    </recommendedName>
</protein>
<evidence type="ECO:0008006" key="3">
    <source>
        <dbReference type="Google" id="ProtNLM"/>
    </source>
</evidence>
<name>A0A841PFK0_9HYPH</name>
<gene>
    <name evidence="1" type="ORF">HNQ71_001363</name>
</gene>
<dbReference type="Pfam" id="PF11185">
    <property type="entry name" value="DUF2971"/>
    <property type="match status" value="1"/>
</dbReference>
<evidence type="ECO:0000313" key="2">
    <source>
        <dbReference type="Proteomes" id="UP000556329"/>
    </source>
</evidence>
<dbReference type="EMBL" id="JACHEF010000001">
    <property type="protein sequence ID" value="MBB6408719.1"/>
    <property type="molecule type" value="Genomic_DNA"/>
</dbReference>
<sequence>MNAIELGYIYCSTFNQMNDPMEGFYRSSERVRSHPQFDQFSERVRNEKLNLGIASLSETWNNELMWAHYAGGFSGLCVGYSVSSLLAGLNDQHALARVAYGDKPYLLNLNGVRNEDERARAILSTKNLKWSYEREWRLFAAMPGLAKHGHGAVTSVFLGMRMAEADRKIIRRRLRAAGIRVSQTLVDGYSVKQRRNTEQE</sequence>
<organism evidence="1 2">
    <name type="scientific">Mesorhizobium sangaii</name>
    <dbReference type="NCBI Taxonomy" id="505389"/>
    <lineage>
        <taxon>Bacteria</taxon>
        <taxon>Pseudomonadati</taxon>
        <taxon>Pseudomonadota</taxon>
        <taxon>Alphaproteobacteria</taxon>
        <taxon>Hyphomicrobiales</taxon>
        <taxon>Phyllobacteriaceae</taxon>
        <taxon>Mesorhizobium</taxon>
    </lineage>
</organism>
<keyword evidence="2" id="KW-1185">Reference proteome</keyword>
<accession>A0A841PFK0</accession>
<dbReference type="AlphaFoldDB" id="A0A841PFK0"/>
<proteinExistence type="predicted"/>
<dbReference type="InterPro" id="IPR021352">
    <property type="entry name" value="DUF2971"/>
</dbReference>
<comment type="caution">
    <text evidence="1">The sequence shown here is derived from an EMBL/GenBank/DDBJ whole genome shotgun (WGS) entry which is preliminary data.</text>
</comment>
<dbReference type="Proteomes" id="UP000556329">
    <property type="component" value="Unassembled WGS sequence"/>
</dbReference>
<reference evidence="1 2" key="1">
    <citation type="submission" date="2020-08" db="EMBL/GenBank/DDBJ databases">
        <title>Genomic Encyclopedia of Type Strains, Phase IV (KMG-IV): sequencing the most valuable type-strain genomes for metagenomic binning, comparative biology and taxonomic classification.</title>
        <authorList>
            <person name="Goeker M."/>
        </authorList>
    </citation>
    <scope>NUCLEOTIDE SEQUENCE [LARGE SCALE GENOMIC DNA]</scope>
    <source>
        <strain evidence="1 2">DSM 100039</strain>
    </source>
</reference>
<dbReference type="RefSeq" id="WP_184871743.1">
    <property type="nucleotide sequence ID" value="NZ_JACHEF010000001.1"/>
</dbReference>